<organism evidence="3 4">
    <name type="scientific">Streptomyces thioluteus</name>
    <dbReference type="NCBI Taxonomy" id="66431"/>
    <lineage>
        <taxon>Bacteria</taxon>
        <taxon>Bacillati</taxon>
        <taxon>Actinomycetota</taxon>
        <taxon>Actinomycetes</taxon>
        <taxon>Kitasatosporales</taxon>
        <taxon>Streptomycetaceae</taxon>
        <taxon>Streptomyces</taxon>
    </lineage>
</organism>
<name>A0ABN3WSB3_STRTU</name>
<proteinExistence type="predicted"/>
<accession>A0ABN3WSB3</accession>
<dbReference type="CDD" id="cd16936">
    <property type="entry name" value="HATPase_RsbW-like"/>
    <property type="match status" value="1"/>
</dbReference>
<dbReference type="EMBL" id="BAAAXZ010000085">
    <property type="protein sequence ID" value="GAA2926248.1"/>
    <property type="molecule type" value="Genomic_DNA"/>
</dbReference>
<dbReference type="PANTHER" id="PTHR35526:SF3">
    <property type="entry name" value="ANTI-SIGMA-F FACTOR RSBW"/>
    <property type="match status" value="1"/>
</dbReference>
<sequence length="142" mass="15171">MDEYTSSLQVWGLTCPGSAEEVGRVRRWARDVLRHSPYVDDAAVIVSELSTNAVQHTASGYRDGHFYVAVCVSEHVVAVSVSDAGGSRTTPTIGRLPKTTPRGRGLALVCSLATRTTVRGDRRGHTVTAELVTHPATAGGKR</sequence>
<dbReference type="Proteomes" id="UP001501102">
    <property type="component" value="Unassembled WGS sequence"/>
</dbReference>
<dbReference type="Gene3D" id="3.30.565.10">
    <property type="entry name" value="Histidine kinase-like ATPase, C-terminal domain"/>
    <property type="match status" value="1"/>
</dbReference>
<evidence type="ECO:0000256" key="1">
    <source>
        <dbReference type="ARBA" id="ARBA00022527"/>
    </source>
</evidence>
<dbReference type="InterPro" id="IPR036890">
    <property type="entry name" value="HATPase_C_sf"/>
</dbReference>
<dbReference type="Pfam" id="PF13581">
    <property type="entry name" value="HATPase_c_2"/>
    <property type="match status" value="1"/>
</dbReference>
<keyword evidence="1" id="KW-0723">Serine/threonine-protein kinase</keyword>
<dbReference type="PANTHER" id="PTHR35526">
    <property type="entry name" value="ANTI-SIGMA-F FACTOR RSBW-RELATED"/>
    <property type="match status" value="1"/>
</dbReference>
<dbReference type="SUPFAM" id="SSF55874">
    <property type="entry name" value="ATPase domain of HSP90 chaperone/DNA topoisomerase II/histidine kinase"/>
    <property type="match status" value="1"/>
</dbReference>
<gene>
    <name evidence="3" type="ORF">GCM10020221_22760</name>
</gene>
<dbReference type="RefSeq" id="WP_344962803.1">
    <property type="nucleotide sequence ID" value="NZ_BAAAXZ010000085.1"/>
</dbReference>
<protein>
    <recommendedName>
        <fullName evidence="2">Histidine kinase/HSP90-like ATPase domain-containing protein</fullName>
    </recommendedName>
</protein>
<evidence type="ECO:0000313" key="3">
    <source>
        <dbReference type="EMBL" id="GAA2926248.1"/>
    </source>
</evidence>
<feature type="domain" description="Histidine kinase/HSP90-like ATPase" evidence="2">
    <location>
        <begin position="18"/>
        <end position="129"/>
    </location>
</feature>
<keyword evidence="4" id="KW-1185">Reference proteome</keyword>
<keyword evidence="1" id="KW-0418">Kinase</keyword>
<reference evidence="3 4" key="1">
    <citation type="journal article" date="2019" name="Int. J. Syst. Evol. Microbiol.">
        <title>The Global Catalogue of Microorganisms (GCM) 10K type strain sequencing project: providing services to taxonomists for standard genome sequencing and annotation.</title>
        <authorList>
            <consortium name="The Broad Institute Genomics Platform"/>
            <consortium name="The Broad Institute Genome Sequencing Center for Infectious Disease"/>
            <person name="Wu L."/>
            <person name="Ma J."/>
        </authorList>
    </citation>
    <scope>NUCLEOTIDE SEQUENCE [LARGE SCALE GENOMIC DNA]</scope>
    <source>
        <strain evidence="3 4">JCM 4087</strain>
    </source>
</reference>
<comment type="caution">
    <text evidence="3">The sequence shown here is derived from an EMBL/GenBank/DDBJ whole genome shotgun (WGS) entry which is preliminary data.</text>
</comment>
<dbReference type="InterPro" id="IPR003594">
    <property type="entry name" value="HATPase_dom"/>
</dbReference>
<keyword evidence="1" id="KW-0808">Transferase</keyword>
<dbReference type="InterPro" id="IPR050267">
    <property type="entry name" value="Anti-sigma-factor_SerPK"/>
</dbReference>
<evidence type="ECO:0000259" key="2">
    <source>
        <dbReference type="Pfam" id="PF13581"/>
    </source>
</evidence>
<evidence type="ECO:0000313" key="4">
    <source>
        <dbReference type="Proteomes" id="UP001501102"/>
    </source>
</evidence>